<evidence type="ECO:0000313" key="4">
    <source>
        <dbReference type="EMBL" id="GMA21088.1"/>
    </source>
</evidence>
<evidence type="ECO:0000256" key="2">
    <source>
        <dbReference type="SAM" id="MobiDB-lite"/>
    </source>
</evidence>
<dbReference type="SUPFAM" id="SSF54197">
    <property type="entry name" value="HIT-like"/>
    <property type="match status" value="1"/>
</dbReference>
<dbReference type="PRINTS" id="PR00332">
    <property type="entry name" value="HISTRIAD"/>
</dbReference>
<dbReference type="InterPro" id="IPR011146">
    <property type="entry name" value="HIT-like"/>
</dbReference>
<proteinExistence type="predicted"/>
<feature type="domain" description="HIT" evidence="3">
    <location>
        <begin position="74"/>
        <end position="179"/>
    </location>
</feature>
<feature type="compositionally biased region" description="Polar residues" evidence="2">
    <location>
        <begin position="33"/>
        <end position="61"/>
    </location>
</feature>
<evidence type="ECO:0000256" key="1">
    <source>
        <dbReference type="PROSITE-ProRule" id="PRU00464"/>
    </source>
</evidence>
<dbReference type="PROSITE" id="PS51084">
    <property type="entry name" value="HIT_2"/>
    <property type="match status" value="1"/>
</dbReference>
<sequence length="205" mass="22300">MDQSERHATPPQTTDPRPADPAPVRADHHLAACTQSHPTSRQPRSPTASTIDSPDRTQSNGHAYAAGMTAADCPFCAIARGELSAEVVLETDELIGFLDVRPVFKGHTLIVPRTHVATLTELPTELMTPLLEAGQRMARAVVEALGAQGSFVAMNNVVSQSVPHLHLHVVPRTKGDGLRGFFWPRTKYVDDAERADYAERLRAVL</sequence>
<protein>
    <recommendedName>
        <fullName evidence="3">HIT domain-containing protein</fullName>
    </recommendedName>
</protein>
<dbReference type="PANTHER" id="PTHR46648">
    <property type="entry name" value="HIT FAMILY PROTEIN 1"/>
    <property type="match status" value="1"/>
</dbReference>
<dbReference type="InterPro" id="IPR001310">
    <property type="entry name" value="Histidine_triad_HIT"/>
</dbReference>
<dbReference type="EMBL" id="BSUJ01000001">
    <property type="protein sequence ID" value="GMA21088.1"/>
    <property type="molecule type" value="Genomic_DNA"/>
</dbReference>
<dbReference type="Proteomes" id="UP001157109">
    <property type="component" value="Unassembled WGS sequence"/>
</dbReference>
<organism evidence="4 5">
    <name type="scientific">Arsenicicoccus piscis</name>
    <dbReference type="NCBI Taxonomy" id="673954"/>
    <lineage>
        <taxon>Bacteria</taxon>
        <taxon>Bacillati</taxon>
        <taxon>Actinomycetota</taxon>
        <taxon>Actinomycetes</taxon>
        <taxon>Micrococcales</taxon>
        <taxon>Intrasporangiaceae</taxon>
        <taxon>Arsenicicoccus</taxon>
    </lineage>
</organism>
<feature type="region of interest" description="Disordered" evidence="2">
    <location>
        <begin position="1"/>
        <end position="61"/>
    </location>
</feature>
<name>A0ABQ6HRK6_9MICO</name>
<gene>
    <name evidence="4" type="ORF">GCM10025862_31090</name>
</gene>
<dbReference type="InterPro" id="IPR019808">
    <property type="entry name" value="Histidine_triad_CS"/>
</dbReference>
<keyword evidence="5" id="KW-1185">Reference proteome</keyword>
<feature type="short sequence motif" description="Histidine triad motif" evidence="1">
    <location>
        <begin position="164"/>
        <end position="168"/>
    </location>
</feature>
<dbReference type="PROSITE" id="PS00892">
    <property type="entry name" value="HIT_1"/>
    <property type="match status" value="1"/>
</dbReference>
<dbReference type="Pfam" id="PF01230">
    <property type="entry name" value="HIT"/>
    <property type="match status" value="1"/>
</dbReference>
<accession>A0ABQ6HRK6</accession>
<comment type="caution">
    <text evidence="4">The sequence shown here is derived from an EMBL/GenBank/DDBJ whole genome shotgun (WGS) entry which is preliminary data.</text>
</comment>
<dbReference type="InterPro" id="IPR036265">
    <property type="entry name" value="HIT-like_sf"/>
</dbReference>
<reference evidence="5" key="1">
    <citation type="journal article" date="2019" name="Int. J. Syst. Evol. Microbiol.">
        <title>The Global Catalogue of Microorganisms (GCM) 10K type strain sequencing project: providing services to taxonomists for standard genome sequencing and annotation.</title>
        <authorList>
            <consortium name="The Broad Institute Genomics Platform"/>
            <consortium name="The Broad Institute Genome Sequencing Center for Infectious Disease"/>
            <person name="Wu L."/>
            <person name="Ma J."/>
        </authorList>
    </citation>
    <scope>NUCLEOTIDE SEQUENCE [LARGE SCALE GENOMIC DNA]</scope>
    <source>
        <strain evidence="5">NBRC 105830</strain>
    </source>
</reference>
<evidence type="ECO:0000313" key="5">
    <source>
        <dbReference type="Proteomes" id="UP001157109"/>
    </source>
</evidence>
<evidence type="ECO:0000259" key="3">
    <source>
        <dbReference type="PROSITE" id="PS51084"/>
    </source>
</evidence>
<dbReference type="PANTHER" id="PTHR46648:SF1">
    <property type="entry name" value="ADENOSINE 5'-MONOPHOSPHORAMIDASE HNT1"/>
    <property type="match status" value="1"/>
</dbReference>
<dbReference type="Gene3D" id="3.30.428.10">
    <property type="entry name" value="HIT-like"/>
    <property type="match status" value="1"/>
</dbReference>